<dbReference type="Pfam" id="PF00535">
    <property type="entry name" value="Glycos_transf_2"/>
    <property type="match status" value="1"/>
</dbReference>
<dbReference type="InterPro" id="IPR029044">
    <property type="entry name" value="Nucleotide-diphossugar_trans"/>
</dbReference>
<dbReference type="EMBL" id="JAMTCG010000005">
    <property type="protein sequence ID" value="MCP2161926.1"/>
    <property type="molecule type" value="Genomic_DNA"/>
</dbReference>
<dbReference type="Gene3D" id="3.90.550.10">
    <property type="entry name" value="Spore Coat Polysaccharide Biosynthesis Protein SpsA, Chain A"/>
    <property type="match status" value="1"/>
</dbReference>
<proteinExistence type="predicted"/>
<evidence type="ECO:0000313" key="3">
    <source>
        <dbReference type="Proteomes" id="UP001205740"/>
    </source>
</evidence>
<comment type="caution">
    <text evidence="2">The sequence shown here is derived from an EMBL/GenBank/DDBJ whole genome shotgun (WGS) entry which is preliminary data.</text>
</comment>
<accession>A0ABT1H455</accession>
<reference evidence="2 3" key="1">
    <citation type="submission" date="2022-06" db="EMBL/GenBank/DDBJ databases">
        <title>Genomic Encyclopedia of Archaeal and Bacterial Type Strains, Phase II (KMG-II): from individual species to whole genera.</title>
        <authorList>
            <person name="Goeker M."/>
        </authorList>
    </citation>
    <scope>NUCLEOTIDE SEQUENCE [LARGE SCALE GENOMIC DNA]</scope>
    <source>
        <strain evidence="2 3">DSM 45037</strain>
    </source>
</reference>
<organism evidence="2 3">
    <name type="scientific">Williamsia serinedens</name>
    <dbReference type="NCBI Taxonomy" id="391736"/>
    <lineage>
        <taxon>Bacteria</taxon>
        <taxon>Bacillati</taxon>
        <taxon>Actinomycetota</taxon>
        <taxon>Actinomycetes</taxon>
        <taxon>Mycobacteriales</taxon>
        <taxon>Nocardiaceae</taxon>
        <taxon>Williamsia</taxon>
    </lineage>
</organism>
<name>A0ABT1H455_9NOCA</name>
<dbReference type="Proteomes" id="UP001205740">
    <property type="component" value="Unassembled WGS sequence"/>
</dbReference>
<gene>
    <name evidence="2" type="ORF">LX12_003125</name>
</gene>
<protein>
    <submittedName>
        <fullName evidence="2">Glycosyltransferase, GT2 family</fullName>
    </submittedName>
</protein>
<dbReference type="InterPro" id="IPR001173">
    <property type="entry name" value="Glyco_trans_2-like"/>
</dbReference>
<sequence>MIDVSMVIPTLGSRPEWLVSSATSILEQEGVGVSLSIVCPTGVSLPESVVGKANVSVRHLDEPGLSRAINFGWEESPSARYYAWLGDDDLLTPGGLKAAVRFLDEHPESSACYGNVRYIDGAGRTLFVAHPGRLAILYTRFGKDIVPQPGSLFRPRPDGGPLKLDESLKYGMDLDLFLRLRLEGRVSYLDRELASFRLHQSSITFNNTDRREAESIRMRYLGATSARIVSRMRPFFNISDRLLYRAVQRDRAKAGRGR</sequence>
<dbReference type="RefSeq" id="WP_372505046.1">
    <property type="nucleotide sequence ID" value="NZ_BAAAOE010000001.1"/>
</dbReference>
<dbReference type="PANTHER" id="PTHR22916:SF3">
    <property type="entry name" value="UDP-GLCNAC:BETAGAL BETA-1,3-N-ACETYLGLUCOSAMINYLTRANSFERASE-LIKE PROTEIN 1"/>
    <property type="match status" value="1"/>
</dbReference>
<dbReference type="PANTHER" id="PTHR22916">
    <property type="entry name" value="GLYCOSYLTRANSFERASE"/>
    <property type="match status" value="1"/>
</dbReference>
<evidence type="ECO:0000313" key="2">
    <source>
        <dbReference type="EMBL" id="MCP2161926.1"/>
    </source>
</evidence>
<feature type="domain" description="Glycosyltransferase 2-like" evidence="1">
    <location>
        <begin position="54"/>
        <end position="126"/>
    </location>
</feature>
<dbReference type="SUPFAM" id="SSF53448">
    <property type="entry name" value="Nucleotide-diphospho-sugar transferases"/>
    <property type="match status" value="1"/>
</dbReference>
<evidence type="ECO:0000259" key="1">
    <source>
        <dbReference type="Pfam" id="PF00535"/>
    </source>
</evidence>
<keyword evidence="3" id="KW-1185">Reference proteome</keyword>